<proteinExistence type="predicted"/>
<dbReference type="Pfam" id="PF22772">
    <property type="entry name" value="WsaF_C"/>
    <property type="match status" value="1"/>
</dbReference>
<protein>
    <recommendedName>
        <fullName evidence="5">Glycosyltransferase</fullName>
    </recommendedName>
</protein>
<evidence type="ECO:0000259" key="1">
    <source>
        <dbReference type="Pfam" id="PF00535"/>
    </source>
</evidence>
<sequence length="1203" mass="138436">MIHNLKKLLHKAKAMKVLNGSHIFDHEYYNFFSNKPHSKQEAVRHYLDIGVKQGINPCEMFSTNYYLLTYPDVLESGNNPLVHFIRSGAREGRLCHPDFNYERALVLLAQHQVPGDNYLEGILSLINSGKIKKSEVFDSKEQFISESDISAIESSGVFDRDFYLNAYPDVFAANMDPLHHYLHFGFAEKRNPSLAFDGDYYQRKHMQAGDHLSPLLHYIRDEQRQPDIRPSYGLDLSQDEHVTSNAKLAIHIHLFYPDVLDELVPKLRTLDPSINLLVSTSSKNKKKQIESKIARASLENHVELRVVENIGRDIAPWFVGFADLWPRYDYVCHLHSKKSPHTHFGRRWRSYLFDQLIGSQETVNSIIAHFETNSNTGFMYPDNYHEIKPFVGWNGNEVEAKAFLNSIGFSDVDFDSLHCEFAAGSMCWVRTSAFSSINSGELKLEDFESENNQEEGTLAHVLERCLPIIPQLNGFEVKKFYAPINDVETYRLDWSKGEDFPAKNTQVTQSRWLRDNPAIALNERVALAPQYPYYNEDSLNIHWVIPDFGIGAGGHMTIFRMIKFLEEFGHRQTIWIQNAHNYKTPAEAKLCIQDNYQEIGGNVIVQFLPEDVERIAGDVIIATDCWTVFPTLAMSRFKERFYFIQDWEPMFHPVGDAHLIAQLTYKLGFNALCAGNWLHQKATEAGLWARKWDLATDQRFYYPDIQSKPHNEILHIAFYARAYTPRRAVMLGVTALKELHRRGVEFHVSFFGQDNLNFDVDFSHEYLGILSPEELGNLYREADIGMVFSATNYSLIPLEMMACALPVLELDVESTRAVFDDSFIEMASPDPLDIATRLELLVNDRAYVENKAKKAEEFSKTLSWKNSALAIESALKEKLVESNYVPINIDTLVTPPEKPYLHKAAVIIPTYNAGEEFKPVLEQLLRQQCEFSYEIVVVDSGSTDQTIELINSYNDSKIKLVTIPNSEFQHGRTRNFAISQTDAEFVAVITQDATPKDKHWLTNLVKPFDDERVAGVFGAHEAYPNHSAYVQRDIKSVFERFDMFGDKYKWSTDCVEPGSIEWQFLLQFYSDNNSCMRRSVWDVMPYPEIDWGEDQVWAWMIVQLGFVKAYAAESIVYHSHDDSYQKRFDTAKIEGRFFTECFGLKLYKSDDDIDAIIRAAQDNDRHYGTELKLNDEEIDSQMALIEASHLGRFNGNFINDRNS</sequence>
<dbReference type="Proteomes" id="UP000619743">
    <property type="component" value="Unassembled WGS sequence"/>
</dbReference>
<accession>A0A8J2U592</accession>
<evidence type="ECO:0000313" key="3">
    <source>
        <dbReference type="EMBL" id="GGA78518.1"/>
    </source>
</evidence>
<dbReference type="PANTHER" id="PTHR22916:SF3">
    <property type="entry name" value="UDP-GLCNAC:BETAGAL BETA-1,3-N-ACETYLGLUCOSAMINYLTRANSFERASE-LIKE PROTEIN 1"/>
    <property type="match status" value="1"/>
</dbReference>
<dbReference type="SUPFAM" id="SSF53448">
    <property type="entry name" value="Nucleotide-diphospho-sugar transferases"/>
    <property type="match status" value="1"/>
</dbReference>
<evidence type="ECO:0000259" key="2">
    <source>
        <dbReference type="Pfam" id="PF22772"/>
    </source>
</evidence>
<reference evidence="4" key="1">
    <citation type="journal article" date="2019" name="Int. J. Syst. Evol. Microbiol.">
        <title>The Global Catalogue of Microorganisms (GCM) 10K type strain sequencing project: providing services to taxonomists for standard genome sequencing and annotation.</title>
        <authorList>
            <consortium name="The Broad Institute Genomics Platform"/>
            <consortium name="The Broad Institute Genome Sequencing Center for Infectious Disease"/>
            <person name="Wu L."/>
            <person name="Ma J."/>
        </authorList>
    </citation>
    <scope>NUCLEOTIDE SEQUENCE [LARGE SCALE GENOMIC DNA]</scope>
    <source>
        <strain evidence="4">CGMCC 1.10130</strain>
    </source>
</reference>
<gene>
    <name evidence="3" type="ORF">GCM10011369_20520</name>
</gene>
<dbReference type="Gene3D" id="3.40.50.11090">
    <property type="match status" value="1"/>
</dbReference>
<dbReference type="Gene3D" id="3.90.550.10">
    <property type="entry name" value="Spore Coat Polysaccharide Biosynthesis Protein SpsA, Chain A"/>
    <property type="match status" value="1"/>
</dbReference>
<dbReference type="InterPro" id="IPR007739">
    <property type="entry name" value="RgpF"/>
</dbReference>
<feature type="domain" description="WsaF C-terminal" evidence="2">
    <location>
        <begin position="716"/>
        <end position="838"/>
    </location>
</feature>
<dbReference type="InterPro" id="IPR055050">
    <property type="entry name" value="WsaF_C"/>
</dbReference>
<evidence type="ECO:0008006" key="5">
    <source>
        <dbReference type="Google" id="ProtNLM"/>
    </source>
</evidence>
<name>A0A8J2U592_9GAMM</name>
<dbReference type="EMBL" id="BMDX01000009">
    <property type="protein sequence ID" value="GGA78518.1"/>
    <property type="molecule type" value="Genomic_DNA"/>
</dbReference>
<dbReference type="OrthoDB" id="7068720at2"/>
<dbReference type="Gene3D" id="3.40.50.2000">
    <property type="entry name" value="Glycogen Phosphorylase B"/>
    <property type="match status" value="1"/>
</dbReference>
<comment type="caution">
    <text evidence="3">The sequence shown here is derived from an EMBL/GenBank/DDBJ whole genome shotgun (WGS) entry which is preliminary data.</text>
</comment>
<dbReference type="AlphaFoldDB" id="A0A8J2U592"/>
<dbReference type="InterPro" id="IPR001173">
    <property type="entry name" value="Glyco_trans_2-like"/>
</dbReference>
<dbReference type="Pfam" id="PF05045">
    <property type="entry name" value="RgpF"/>
    <property type="match status" value="1"/>
</dbReference>
<dbReference type="InterPro" id="IPR029044">
    <property type="entry name" value="Nucleotide-diphossugar_trans"/>
</dbReference>
<feature type="domain" description="Glycosyltransferase 2-like" evidence="1">
    <location>
        <begin position="906"/>
        <end position="1068"/>
    </location>
</feature>
<dbReference type="SUPFAM" id="SSF53756">
    <property type="entry name" value="UDP-Glycosyltransferase/glycogen phosphorylase"/>
    <property type="match status" value="1"/>
</dbReference>
<dbReference type="PANTHER" id="PTHR22916">
    <property type="entry name" value="GLYCOSYLTRANSFERASE"/>
    <property type="match status" value="1"/>
</dbReference>
<organism evidence="3 4">
    <name type="scientific">Neiella marina</name>
    <dbReference type="NCBI Taxonomy" id="508461"/>
    <lineage>
        <taxon>Bacteria</taxon>
        <taxon>Pseudomonadati</taxon>
        <taxon>Pseudomonadota</taxon>
        <taxon>Gammaproteobacteria</taxon>
        <taxon>Alteromonadales</taxon>
        <taxon>Echinimonadaceae</taxon>
        <taxon>Neiella</taxon>
    </lineage>
</organism>
<dbReference type="Pfam" id="PF00535">
    <property type="entry name" value="Glycos_transf_2"/>
    <property type="match status" value="1"/>
</dbReference>
<keyword evidence="4" id="KW-1185">Reference proteome</keyword>
<dbReference type="GO" id="GO:0016758">
    <property type="term" value="F:hexosyltransferase activity"/>
    <property type="evidence" value="ECO:0007669"/>
    <property type="project" value="UniProtKB-ARBA"/>
</dbReference>
<evidence type="ECO:0000313" key="4">
    <source>
        <dbReference type="Proteomes" id="UP000619743"/>
    </source>
</evidence>
<dbReference type="CDD" id="cd00761">
    <property type="entry name" value="Glyco_tranf_GTA_type"/>
    <property type="match status" value="1"/>
</dbReference>